<dbReference type="AlphaFoldDB" id="A0AAN7VZ97"/>
<dbReference type="GO" id="GO:0015140">
    <property type="term" value="F:malate transmembrane transporter activity"/>
    <property type="evidence" value="ECO:0007669"/>
    <property type="project" value="InterPro"/>
</dbReference>
<feature type="transmembrane region" description="Helical" evidence="5">
    <location>
        <begin position="158"/>
        <end position="179"/>
    </location>
</feature>
<proteinExistence type="predicted"/>
<feature type="transmembrane region" description="Helical" evidence="5">
    <location>
        <begin position="50"/>
        <end position="70"/>
    </location>
</feature>
<dbReference type="InterPro" id="IPR038665">
    <property type="entry name" value="Voltage-dep_anion_channel_sf"/>
</dbReference>
<evidence type="ECO:0008006" key="8">
    <source>
        <dbReference type="Google" id="ProtNLM"/>
    </source>
</evidence>
<evidence type="ECO:0000256" key="4">
    <source>
        <dbReference type="ARBA" id="ARBA00023136"/>
    </source>
</evidence>
<dbReference type="Gene3D" id="1.50.10.150">
    <property type="entry name" value="Voltage-dependent anion channel"/>
    <property type="match status" value="1"/>
</dbReference>
<protein>
    <recommendedName>
        <fullName evidence="8">Malic acid transport protein</fullName>
    </recommendedName>
</protein>
<dbReference type="Pfam" id="PF03595">
    <property type="entry name" value="SLAC1"/>
    <property type="match status" value="1"/>
</dbReference>
<feature type="transmembrane region" description="Helical" evidence="5">
    <location>
        <begin position="125"/>
        <end position="146"/>
    </location>
</feature>
<dbReference type="EMBL" id="JAVRQU010000019">
    <property type="protein sequence ID" value="KAK5692504.1"/>
    <property type="molecule type" value="Genomic_DNA"/>
</dbReference>
<evidence type="ECO:0000256" key="5">
    <source>
        <dbReference type="SAM" id="Phobius"/>
    </source>
</evidence>
<feature type="transmembrane region" description="Helical" evidence="5">
    <location>
        <begin position="280"/>
        <end position="301"/>
    </location>
</feature>
<dbReference type="InterPro" id="IPR004695">
    <property type="entry name" value="SLAC1/Mae1/Ssu1/TehA"/>
</dbReference>
<evidence type="ECO:0000256" key="1">
    <source>
        <dbReference type="ARBA" id="ARBA00004141"/>
    </source>
</evidence>
<feature type="transmembrane region" description="Helical" evidence="5">
    <location>
        <begin position="308"/>
        <end position="329"/>
    </location>
</feature>
<evidence type="ECO:0000313" key="7">
    <source>
        <dbReference type="Proteomes" id="UP001310594"/>
    </source>
</evidence>
<feature type="transmembrane region" description="Helical" evidence="5">
    <location>
        <begin position="335"/>
        <end position="362"/>
    </location>
</feature>
<dbReference type="GO" id="GO:0016020">
    <property type="term" value="C:membrane"/>
    <property type="evidence" value="ECO:0007669"/>
    <property type="project" value="UniProtKB-SubCell"/>
</dbReference>
<sequence>MSATVTTKNVSYSERLQHFTWAWFALPLSTAGIAILLAGTPHRFDGLTTIGKLFFIFALVLYVLAIALITTRFVMFPKMLQCSFVHPHESLFFPTAILTLANIIGCACIYGSPYCGHWLVVATEVLYWLYMVMALVGAILQYLYLFSAPKHRLTIQGMTPAWILPIFPTLFGGVLASILASGQPPSSRMAIVISGITFTGLGWMVAILMYSVYIQRLMTFGLPPPNLRPGMFIAVGPPAFTGLALMNFGTALSDLEGYGYFTDNTAAIHTLRTVADFTAIFLWMLAFWFFCIALVALIVGLRQMSFHLVWWALVFPNIAFALATGRIGQRLRSEGIMWVASAMTIALAATWMFAIVCNFLAVMRRQIMMPGKDEDKECCMEHDEGRDITADLPAHRA</sequence>
<evidence type="ECO:0000256" key="2">
    <source>
        <dbReference type="ARBA" id="ARBA00022692"/>
    </source>
</evidence>
<feature type="transmembrane region" description="Helical" evidence="5">
    <location>
        <begin position="91"/>
        <end position="113"/>
    </location>
</feature>
<feature type="transmembrane region" description="Helical" evidence="5">
    <location>
        <begin position="231"/>
        <end position="252"/>
    </location>
</feature>
<dbReference type="Proteomes" id="UP001310594">
    <property type="component" value="Unassembled WGS sequence"/>
</dbReference>
<feature type="transmembrane region" description="Helical" evidence="5">
    <location>
        <begin position="191"/>
        <end position="210"/>
    </location>
</feature>
<comment type="caution">
    <text evidence="6">The sequence shown here is derived from an EMBL/GenBank/DDBJ whole genome shotgun (WGS) entry which is preliminary data.</text>
</comment>
<evidence type="ECO:0000256" key="3">
    <source>
        <dbReference type="ARBA" id="ARBA00022989"/>
    </source>
</evidence>
<accession>A0AAN7VZ97</accession>
<dbReference type="PANTHER" id="PTHR31162">
    <property type="entry name" value="MALIC ACID TRANSPORT PROTEIN-RELATED"/>
    <property type="match status" value="1"/>
</dbReference>
<dbReference type="InterPro" id="IPR030185">
    <property type="entry name" value="Mae1"/>
</dbReference>
<keyword evidence="3 5" id="KW-1133">Transmembrane helix</keyword>
<keyword evidence="2 5" id="KW-0812">Transmembrane</keyword>
<dbReference type="PANTHER" id="PTHR31162:SF0">
    <property type="entry name" value="MALIC ACID TRANSPORT PROTEIN"/>
    <property type="match status" value="1"/>
</dbReference>
<feature type="transmembrane region" description="Helical" evidence="5">
    <location>
        <begin position="21"/>
        <end position="38"/>
    </location>
</feature>
<organism evidence="6 7">
    <name type="scientific">Elasticomyces elasticus</name>
    <dbReference type="NCBI Taxonomy" id="574655"/>
    <lineage>
        <taxon>Eukaryota</taxon>
        <taxon>Fungi</taxon>
        <taxon>Dikarya</taxon>
        <taxon>Ascomycota</taxon>
        <taxon>Pezizomycotina</taxon>
        <taxon>Dothideomycetes</taxon>
        <taxon>Dothideomycetidae</taxon>
        <taxon>Mycosphaerellales</taxon>
        <taxon>Teratosphaeriaceae</taxon>
        <taxon>Elasticomyces</taxon>
    </lineage>
</organism>
<dbReference type="CDD" id="cd09317">
    <property type="entry name" value="TDT_Mae1_like"/>
    <property type="match status" value="1"/>
</dbReference>
<reference evidence="6" key="1">
    <citation type="submission" date="2023-08" db="EMBL/GenBank/DDBJ databases">
        <title>Black Yeasts Isolated from many extreme environments.</title>
        <authorList>
            <person name="Coleine C."/>
            <person name="Stajich J.E."/>
            <person name="Selbmann L."/>
        </authorList>
    </citation>
    <scope>NUCLEOTIDE SEQUENCE</scope>
    <source>
        <strain evidence="6">CCFEE 5810</strain>
    </source>
</reference>
<gene>
    <name evidence="6" type="ORF">LTR97_010813</name>
</gene>
<keyword evidence="4 5" id="KW-0472">Membrane</keyword>
<name>A0AAN7VZ97_9PEZI</name>
<comment type="subcellular location">
    <subcellularLocation>
        <location evidence="1">Membrane</location>
        <topology evidence="1">Multi-pass membrane protein</topology>
    </subcellularLocation>
</comment>
<evidence type="ECO:0000313" key="6">
    <source>
        <dbReference type="EMBL" id="KAK5692504.1"/>
    </source>
</evidence>